<dbReference type="Proteomes" id="UP000214646">
    <property type="component" value="Unassembled WGS sequence"/>
</dbReference>
<reference evidence="3" key="1">
    <citation type="submission" date="2017-06" db="EMBL/GenBank/DDBJ databases">
        <title>Genome analysis of Fimbriiglobus ruber SP5, the first member of the order Planctomycetales with confirmed chitinolytic capability.</title>
        <authorList>
            <person name="Ravin N.V."/>
            <person name="Rakitin A.L."/>
            <person name="Ivanova A.A."/>
            <person name="Beletsky A.V."/>
            <person name="Kulichevskaya I.S."/>
            <person name="Mardanov A.V."/>
            <person name="Dedysh S.N."/>
        </authorList>
    </citation>
    <scope>NUCLEOTIDE SEQUENCE [LARGE SCALE GENOMIC DNA]</scope>
    <source>
        <strain evidence="3">SP5</strain>
    </source>
</reference>
<dbReference type="OrthoDB" id="285058at2"/>
<evidence type="ECO:0000256" key="1">
    <source>
        <dbReference type="SAM" id="MobiDB-lite"/>
    </source>
</evidence>
<evidence type="ECO:0008006" key="4">
    <source>
        <dbReference type="Google" id="ProtNLM"/>
    </source>
</evidence>
<dbReference type="RefSeq" id="WP_088256126.1">
    <property type="nucleotide sequence ID" value="NZ_NIDE01000008.1"/>
</dbReference>
<keyword evidence="3" id="KW-1185">Reference proteome</keyword>
<dbReference type="EMBL" id="NIDE01000008">
    <property type="protein sequence ID" value="OWK40156.1"/>
    <property type="molecule type" value="Genomic_DNA"/>
</dbReference>
<dbReference type="AlphaFoldDB" id="A0A225DRH3"/>
<name>A0A225DRH3_9BACT</name>
<organism evidence="2 3">
    <name type="scientific">Fimbriiglobus ruber</name>
    <dbReference type="NCBI Taxonomy" id="1908690"/>
    <lineage>
        <taxon>Bacteria</taxon>
        <taxon>Pseudomonadati</taxon>
        <taxon>Planctomycetota</taxon>
        <taxon>Planctomycetia</taxon>
        <taxon>Gemmatales</taxon>
        <taxon>Gemmataceae</taxon>
        <taxon>Fimbriiglobus</taxon>
    </lineage>
</organism>
<evidence type="ECO:0000313" key="2">
    <source>
        <dbReference type="EMBL" id="OWK40156.1"/>
    </source>
</evidence>
<sequence length="126" mass="13382">MKCVPVTGSLKVSNKAPEGLLVTLVPENGKDDPSSRPSGVVAADGTYKLSTYNAATRTPIKGAPPGKYKVILSWLPSKRPGDPVDPNPTGKPPVDKLGGRYLNPERSTYEVTVKDEATELAPINLK</sequence>
<protein>
    <recommendedName>
        <fullName evidence="4">Carboxypeptidase regulatory-like domain-containing protein</fullName>
    </recommendedName>
</protein>
<feature type="region of interest" description="Disordered" evidence="1">
    <location>
        <begin position="77"/>
        <end position="101"/>
    </location>
</feature>
<comment type="caution">
    <text evidence="2">The sequence shown here is derived from an EMBL/GenBank/DDBJ whole genome shotgun (WGS) entry which is preliminary data.</text>
</comment>
<gene>
    <name evidence="2" type="ORF">FRUB_05075</name>
</gene>
<evidence type="ECO:0000313" key="3">
    <source>
        <dbReference type="Proteomes" id="UP000214646"/>
    </source>
</evidence>
<proteinExistence type="predicted"/>
<accession>A0A225DRH3</accession>